<dbReference type="PANTHER" id="PTHR10120">
    <property type="entry name" value="CAAX PRENYL PROTEASE 1"/>
    <property type="match status" value="1"/>
</dbReference>
<dbReference type="EMBL" id="GISG01176799">
    <property type="protein sequence ID" value="MBA4652941.1"/>
    <property type="molecule type" value="Transcribed_RNA"/>
</dbReference>
<reference evidence="3" key="2">
    <citation type="submission" date="2020-07" db="EMBL/GenBank/DDBJ databases">
        <authorList>
            <person name="Vera ALvarez R."/>
            <person name="Arias-Moreno D.M."/>
            <person name="Jimenez-Jacinto V."/>
            <person name="Jimenez-Bremont J.F."/>
            <person name="Swaminathan K."/>
            <person name="Moose S.P."/>
            <person name="Guerrero-Gonzalez M.L."/>
            <person name="Marino-Ramirez L."/>
            <person name="Landsman D."/>
            <person name="Rodriguez-Kessler M."/>
            <person name="Delgado-Sanchez P."/>
        </authorList>
    </citation>
    <scope>NUCLEOTIDE SEQUENCE</scope>
    <source>
        <tissue evidence="3">Cladode</tissue>
    </source>
</reference>
<feature type="domain" description="CAAX prenyl protease 1 N-terminal" evidence="2">
    <location>
        <begin position="30"/>
        <end position="106"/>
    </location>
</feature>
<feature type="transmembrane region" description="Helical" evidence="1">
    <location>
        <begin position="64"/>
        <end position="87"/>
    </location>
</feature>
<reference evidence="3" key="1">
    <citation type="journal article" date="2013" name="J. Plant Res.">
        <title>Effect of fungi and light on seed germination of three Opuntia species from semiarid lands of central Mexico.</title>
        <authorList>
            <person name="Delgado-Sanchez P."/>
            <person name="Jimenez-Bremont J.F."/>
            <person name="Guerrero-Gonzalez Mde L."/>
            <person name="Flores J."/>
        </authorList>
    </citation>
    <scope>NUCLEOTIDE SEQUENCE</scope>
    <source>
        <tissue evidence="3">Cladode</tissue>
    </source>
</reference>
<keyword evidence="1" id="KW-1133">Transmembrane helix</keyword>
<proteinExistence type="predicted"/>
<keyword evidence="1" id="KW-0472">Membrane</keyword>
<organism evidence="3">
    <name type="scientific">Opuntia streptacantha</name>
    <name type="common">Prickly pear cactus</name>
    <name type="synonym">Opuntia cardona</name>
    <dbReference type="NCBI Taxonomy" id="393608"/>
    <lineage>
        <taxon>Eukaryota</taxon>
        <taxon>Viridiplantae</taxon>
        <taxon>Streptophyta</taxon>
        <taxon>Embryophyta</taxon>
        <taxon>Tracheophyta</taxon>
        <taxon>Spermatophyta</taxon>
        <taxon>Magnoliopsida</taxon>
        <taxon>eudicotyledons</taxon>
        <taxon>Gunneridae</taxon>
        <taxon>Pentapetalae</taxon>
        <taxon>Caryophyllales</taxon>
        <taxon>Cactineae</taxon>
        <taxon>Cactaceae</taxon>
        <taxon>Opuntioideae</taxon>
        <taxon>Opuntia</taxon>
    </lineage>
</organism>
<evidence type="ECO:0000256" key="1">
    <source>
        <dbReference type="SAM" id="Phobius"/>
    </source>
</evidence>
<sequence>MAFPYLEVVIGFNVLTYVFQTYLNVRQYVAHKLPTLPKSLVGVISQEKFEKSQAYSIDKSRFKFVCGFVAIVLDSGILYFKILPWLWQKCGDLSRHAAFNTKDEIWCCHDL</sequence>
<evidence type="ECO:0000313" key="3">
    <source>
        <dbReference type="EMBL" id="MBA4652941.1"/>
    </source>
</evidence>
<evidence type="ECO:0000259" key="2">
    <source>
        <dbReference type="Pfam" id="PF16491"/>
    </source>
</evidence>
<dbReference type="Pfam" id="PF16491">
    <property type="entry name" value="Peptidase_M48_N"/>
    <property type="match status" value="1"/>
</dbReference>
<name>A0A7C9DVJ8_OPUST</name>
<protein>
    <recommendedName>
        <fullName evidence="2">CAAX prenyl protease 1 N-terminal domain-containing protein</fullName>
    </recommendedName>
</protein>
<dbReference type="InterPro" id="IPR032456">
    <property type="entry name" value="Peptidase_M48_N"/>
</dbReference>
<accession>A0A7C9DVJ8</accession>
<keyword evidence="1" id="KW-0812">Transmembrane</keyword>
<dbReference type="AlphaFoldDB" id="A0A7C9DVJ8"/>